<dbReference type="Gene3D" id="3.30.450.40">
    <property type="match status" value="1"/>
</dbReference>
<dbReference type="Gene3D" id="1.10.10.10">
    <property type="entry name" value="Winged helix-like DNA-binding domain superfamily/Winged helix DNA-binding domain"/>
    <property type="match status" value="1"/>
</dbReference>
<evidence type="ECO:0000259" key="6">
    <source>
        <dbReference type="PROSITE" id="PS51078"/>
    </source>
</evidence>
<feature type="region of interest" description="Disordered" evidence="4">
    <location>
        <begin position="300"/>
        <end position="381"/>
    </location>
</feature>
<dbReference type="Proteomes" id="UP001157017">
    <property type="component" value="Unassembled WGS sequence"/>
</dbReference>
<feature type="compositionally biased region" description="Basic residues" evidence="4">
    <location>
        <begin position="263"/>
        <end position="272"/>
    </location>
</feature>
<feature type="domain" description="IclR-ED" evidence="6">
    <location>
        <begin position="70"/>
        <end position="253"/>
    </location>
</feature>
<dbReference type="PROSITE" id="PS51078">
    <property type="entry name" value="ICLR_ED"/>
    <property type="match status" value="1"/>
</dbReference>
<reference evidence="8" key="1">
    <citation type="journal article" date="2019" name="Int. J. Syst. Evol. Microbiol.">
        <title>The Global Catalogue of Microorganisms (GCM) 10K type strain sequencing project: providing services to taxonomists for standard genome sequencing and annotation.</title>
        <authorList>
            <consortium name="The Broad Institute Genomics Platform"/>
            <consortium name="The Broad Institute Genome Sequencing Center for Infectious Disease"/>
            <person name="Wu L."/>
            <person name="Ma J."/>
        </authorList>
    </citation>
    <scope>NUCLEOTIDE SEQUENCE [LARGE SCALE GENOMIC DNA]</scope>
    <source>
        <strain evidence="8">NBRC 108730</strain>
    </source>
</reference>
<name>A0ABQ6JGE7_9ACTN</name>
<feature type="compositionally biased region" description="Basic residues" evidence="4">
    <location>
        <begin position="304"/>
        <end position="319"/>
    </location>
</feature>
<proteinExistence type="predicted"/>
<evidence type="ECO:0000313" key="7">
    <source>
        <dbReference type="EMBL" id="GMA87253.1"/>
    </source>
</evidence>
<evidence type="ECO:0000256" key="3">
    <source>
        <dbReference type="ARBA" id="ARBA00023163"/>
    </source>
</evidence>
<dbReference type="InterPro" id="IPR036388">
    <property type="entry name" value="WH-like_DNA-bd_sf"/>
</dbReference>
<dbReference type="EMBL" id="BSUZ01000001">
    <property type="protein sequence ID" value="GMA87253.1"/>
    <property type="molecule type" value="Genomic_DNA"/>
</dbReference>
<dbReference type="Pfam" id="PF09339">
    <property type="entry name" value="HTH_IclR"/>
    <property type="match status" value="1"/>
</dbReference>
<keyword evidence="8" id="KW-1185">Reference proteome</keyword>
<dbReference type="InterPro" id="IPR011991">
    <property type="entry name" value="ArsR-like_HTH"/>
</dbReference>
<accession>A0ABQ6JGE7</accession>
<evidence type="ECO:0000313" key="8">
    <source>
        <dbReference type="Proteomes" id="UP001157017"/>
    </source>
</evidence>
<dbReference type="InterPro" id="IPR005471">
    <property type="entry name" value="Tscrpt_reg_IclR_N"/>
</dbReference>
<keyword evidence="2" id="KW-0238">DNA-binding</keyword>
<evidence type="ECO:0000256" key="2">
    <source>
        <dbReference type="ARBA" id="ARBA00023125"/>
    </source>
</evidence>
<dbReference type="InterPro" id="IPR036390">
    <property type="entry name" value="WH_DNA-bd_sf"/>
</dbReference>
<protein>
    <recommendedName>
        <fullName evidence="9">IclR family transcriptional regulator</fullName>
    </recommendedName>
</protein>
<evidence type="ECO:0000256" key="4">
    <source>
        <dbReference type="SAM" id="MobiDB-lite"/>
    </source>
</evidence>
<dbReference type="InterPro" id="IPR014757">
    <property type="entry name" value="Tscrpt_reg_IclR_C"/>
</dbReference>
<dbReference type="PROSITE" id="PS51077">
    <property type="entry name" value="HTH_ICLR"/>
    <property type="match status" value="1"/>
</dbReference>
<dbReference type="SUPFAM" id="SSF55781">
    <property type="entry name" value="GAF domain-like"/>
    <property type="match status" value="1"/>
</dbReference>
<keyword evidence="1" id="KW-0805">Transcription regulation</keyword>
<evidence type="ECO:0008006" key="9">
    <source>
        <dbReference type="Google" id="ProtNLM"/>
    </source>
</evidence>
<dbReference type="PANTHER" id="PTHR30136:SF35">
    <property type="entry name" value="HTH-TYPE TRANSCRIPTIONAL REGULATOR RV1719"/>
    <property type="match status" value="1"/>
</dbReference>
<evidence type="ECO:0000256" key="1">
    <source>
        <dbReference type="ARBA" id="ARBA00023015"/>
    </source>
</evidence>
<dbReference type="CDD" id="cd00090">
    <property type="entry name" value="HTH_ARSR"/>
    <property type="match status" value="1"/>
</dbReference>
<feature type="compositionally biased region" description="Polar residues" evidence="4">
    <location>
        <begin position="357"/>
        <end position="381"/>
    </location>
</feature>
<feature type="region of interest" description="Disordered" evidence="4">
    <location>
        <begin position="246"/>
        <end position="283"/>
    </location>
</feature>
<feature type="domain" description="HTH iclR-type" evidence="5">
    <location>
        <begin position="7"/>
        <end position="69"/>
    </location>
</feature>
<comment type="caution">
    <text evidence="7">The sequence shown here is derived from an EMBL/GenBank/DDBJ whole genome shotgun (WGS) entry which is preliminary data.</text>
</comment>
<gene>
    <name evidence="7" type="ORF">GCM10025868_25030</name>
</gene>
<dbReference type="SUPFAM" id="SSF46785">
    <property type="entry name" value="Winged helix' DNA-binding domain"/>
    <property type="match status" value="1"/>
</dbReference>
<organism evidence="7 8">
    <name type="scientific">Angustibacter aerolatus</name>
    <dbReference type="NCBI Taxonomy" id="1162965"/>
    <lineage>
        <taxon>Bacteria</taxon>
        <taxon>Bacillati</taxon>
        <taxon>Actinomycetota</taxon>
        <taxon>Actinomycetes</taxon>
        <taxon>Kineosporiales</taxon>
        <taxon>Kineosporiaceae</taxon>
    </lineage>
</organism>
<dbReference type="Pfam" id="PF01614">
    <property type="entry name" value="IclR_C"/>
    <property type="match status" value="1"/>
</dbReference>
<keyword evidence="3" id="KW-0804">Transcription</keyword>
<dbReference type="SMART" id="SM00346">
    <property type="entry name" value="HTH_ICLR"/>
    <property type="match status" value="1"/>
</dbReference>
<evidence type="ECO:0000259" key="5">
    <source>
        <dbReference type="PROSITE" id="PS51077"/>
    </source>
</evidence>
<dbReference type="PANTHER" id="PTHR30136">
    <property type="entry name" value="HELIX-TURN-HELIX TRANSCRIPTIONAL REGULATOR, ICLR FAMILY"/>
    <property type="match status" value="1"/>
</dbReference>
<dbReference type="InterPro" id="IPR029016">
    <property type="entry name" value="GAF-like_dom_sf"/>
</dbReference>
<dbReference type="InterPro" id="IPR050707">
    <property type="entry name" value="HTH_MetabolicPath_Reg"/>
</dbReference>
<sequence>MSGSSSVPAAEQTLQVLTHLARHAGPIPAGRIAADLGLPRSTTYHLLAVLQRAGFVVHLPEERRYGLGVAAFEVGSAYTHQAPLARLARPLLARLVDATGHGAHLAVLHGREVLYVVEERAPGRPLWSRTWGCGCPRRLTASGRSMLAALPAAQVRALFPGREAFVLRHGTGPASPSALRRLLVDVRARGHAVEDGEVTPGLASVGAAVLDHAGHPAAGLATTFPDDLPRIDREALAERVRAAAAELTRRIGGRPPPEARPADRRRQHRGNQHRPSEGRCHVPALRQPARLWCRDGAVSSAAAARRRSAGPGRRGRRAARSGAGARTRAPGSKRPPGTAAAMARPTSASAMRSASPQTTSVGVRTAVSRSSSVGSTMPSPP</sequence>
<feature type="compositionally biased region" description="Low complexity" evidence="4">
    <location>
        <begin position="320"/>
        <end position="356"/>
    </location>
</feature>